<reference evidence="1" key="1">
    <citation type="submission" date="2021-01" db="EMBL/GenBank/DDBJ databases">
        <authorList>
            <person name="Corre E."/>
            <person name="Pelletier E."/>
            <person name="Niang G."/>
            <person name="Scheremetjew M."/>
            <person name="Finn R."/>
            <person name="Kale V."/>
            <person name="Holt S."/>
            <person name="Cochrane G."/>
            <person name="Meng A."/>
            <person name="Brown T."/>
            <person name="Cohen L."/>
        </authorList>
    </citation>
    <scope>NUCLEOTIDE SEQUENCE</scope>
    <source>
        <strain evidence="1">CCAP1064/1</strain>
    </source>
</reference>
<protein>
    <submittedName>
        <fullName evidence="1">Uncharacterized protein</fullName>
    </submittedName>
</protein>
<accession>A0A7S0C7L6</accession>
<dbReference type="EMBL" id="HBEL01024605">
    <property type="protein sequence ID" value="CAD8415346.1"/>
    <property type="molecule type" value="Transcribed_RNA"/>
</dbReference>
<dbReference type="AlphaFoldDB" id="A0A7S0C7L6"/>
<organism evidence="1">
    <name type="scientific">Proboscia inermis</name>
    <dbReference type="NCBI Taxonomy" id="420281"/>
    <lineage>
        <taxon>Eukaryota</taxon>
        <taxon>Sar</taxon>
        <taxon>Stramenopiles</taxon>
        <taxon>Ochrophyta</taxon>
        <taxon>Bacillariophyta</taxon>
        <taxon>Coscinodiscophyceae</taxon>
        <taxon>Rhizosoleniophycidae</taxon>
        <taxon>Rhizosoleniales</taxon>
        <taxon>Rhizosoleniaceae</taxon>
        <taxon>Proboscia</taxon>
    </lineage>
</organism>
<name>A0A7S0C7L6_9STRA</name>
<sequence>MKLIRVCNERDRTACCTDRNRTGGYRRVEDFGQYTGKSFIDGLQSEFHFPDVKRSDAASQPLPQHLRQNYPCGLLFPILDLGGDDNLFVPLPVLPHRSGGNWLPC</sequence>
<evidence type="ECO:0000313" key="1">
    <source>
        <dbReference type="EMBL" id="CAD8415346.1"/>
    </source>
</evidence>
<gene>
    <name evidence="1" type="ORF">PINE0816_LOCUS11481</name>
</gene>
<proteinExistence type="predicted"/>